<dbReference type="EMBL" id="CAJHJT010000067">
    <property type="protein sequence ID" value="CAD7015506.1"/>
    <property type="molecule type" value="Genomic_DNA"/>
</dbReference>
<reference evidence="1" key="1">
    <citation type="submission" date="2020-11" db="EMBL/GenBank/DDBJ databases">
        <authorList>
            <person name="Whitehead M."/>
        </authorList>
    </citation>
    <scope>NUCLEOTIDE SEQUENCE</scope>
    <source>
        <strain evidence="1">EGII</strain>
    </source>
</reference>
<sequence>QRQYERCKQNNPVEFLTAAVILHFLCPSAPTTPAKRTDPNKLSSHGWLVPNHRMRHSFNSAAATQLPRCELLSGNPTFPIRRNVRLAMHGVAPIVAITVLLARLLPPCHITSHCIASPSTKRRQNARIVCKRF</sequence>
<comment type="caution">
    <text evidence="1">The sequence shown here is derived from an EMBL/GenBank/DDBJ whole genome shotgun (WGS) entry which is preliminary data.</text>
</comment>
<protein>
    <submittedName>
        <fullName evidence="1">(Mediterranean fruit fly) hypothetical protein</fullName>
    </submittedName>
</protein>
<proteinExistence type="predicted"/>
<evidence type="ECO:0000313" key="2">
    <source>
        <dbReference type="Proteomes" id="UP000606786"/>
    </source>
</evidence>
<accession>A0A811VJ70</accession>
<keyword evidence="2" id="KW-1185">Reference proteome</keyword>
<gene>
    <name evidence="1" type="ORF">CCAP1982_LOCUS23445</name>
</gene>
<dbReference type="Proteomes" id="UP000606786">
    <property type="component" value="Unassembled WGS sequence"/>
</dbReference>
<organism evidence="1 2">
    <name type="scientific">Ceratitis capitata</name>
    <name type="common">Mediterranean fruit fly</name>
    <name type="synonym">Tephritis capitata</name>
    <dbReference type="NCBI Taxonomy" id="7213"/>
    <lineage>
        <taxon>Eukaryota</taxon>
        <taxon>Metazoa</taxon>
        <taxon>Ecdysozoa</taxon>
        <taxon>Arthropoda</taxon>
        <taxon>Hexapoda</taxon>
        <taxon>Insecta</taxon>
        <taxon>Pterygota</taxon>
        <taxon>Neoptera</taxon>
        <taxon>Endopterygota</taxon>
        <taxon>Diptera</taxon>
        <taxon>Brachycera</taxon>
        <taxon>Muscomorpha</taxon>
        <taxon>Tephritoidea</taxon>
        <taxon>Tephritidae</taxon>
        <taxon>Ceratitis</taxon>
        <taxon>Ceratitis</taxon>
    </lineage>
</organism>
<name>A0A811VJ70_CERCA</name>
<feature type="non-terminal residue" evidence="1">
    <location>
        <position position="1"/>
    </location>
</feature>
<evidence type="ECO:0000313" key="1">
    <source>
        <dbReference type="EMBL" id="CAD7015506.1"/>
    </source>
</evidence>
<dbReference type="AlphaFoldDB" id="A0A811VJ70"/>